<dbReference type="Gene3D" id="3.90.25.10">
    <property type="entry name" value="UDP-galactose 4-epimerase, domain 1"/>
    <property type="match status" value="1"/>
</dbReference>
<dbReference type="SMART" id="SM00822">
    <property type="entry name" value="PKS_KR"/>
    <property type="match status" value="1"/>
</dbReference>
<evidence type="ECO:0000256" key="1">
    <source>
        <dbReference type="ARBA" id="ARBA00007637"/>
    </source>
</evidence>
<reference evidence="3" key="1">
    <citation type="submission" date="2020-06" db="EMBL/GenBank/DDBJ databases">
        <title>Insight into the genomes of haloalkaliphilic bacilli from Kenyan soda lakes.</title>
        <authorList>
            <person name="Mwirichia R."/>
            <person name="Villamizar G.C."/>
            <person name="Poehlein A."/>
            <person name="Mugweru J."/>
            <person name="Kipnyargis A."/>
            <person name="Kiplimo D."/>
            <person name="Orwa P."/>
            <person name="Daniel R."/>
        </authorList>
    </citation>
    <scope>NUCLEOTIDE SEQUENCE</scope>
    <source>
        <strain evidence="3">B1096_S55</strain>
    </source>
</reference>
<dbReference type="RefSeq" id="WP_257819567.1">
    <property type="nucleotide sequence ID" value="NZ_JABXYM010000001.1"/>
</dbReference>
<keyword evidence="4" id="KW-1185">Reference proteome</keyword>
<dbReference type="Gene3D" id="3.40.50.720">
    <property type="entry name" value="NAD(P)-binding Rossmann-like Domain"/>
    <property type="match status" value="1"/>
</dbReference>
<protein>
    <submittedName>
        <fullName evidence="3">SDR family NAD(P)-dependent oxidoreductase</fullName>
    </submittedName>
</protein>
<dbReference type="AlphaFoldDB" id="A0A9Q4AYE1"/>
<dbReference type="InterPro" id="IPR036291">
    <property type="entry name" value="NAD(P)-bd_dom_sf"/>
</dbReference>
<gene>
    <name evidence="3" type="ORF">HXA33_00080</name>
</gene>
<evidence type="ECO:0000313" key="3">
    <source>
        <dbReference type="EMBL" id="MCR6094943.1"/>
    </source>
</evidence>
<accession>A0A9Q4AYE1</accession>
<comment type="similarity">
    <text evidence="1">Belongs to the NAD(P)-dependent epimerase/dehydratase family.</text>
</comment>
<name>A0A9Q4AYE1_SALAG</name>
<dbReference type="InterPro" id="IPR057326">
    <property type="entry name" value="KR_dom"/>
</dbReference>
<dbReference type="EMBL" id="JABXYM010000001">
    <property type="protein sequence ID" value="MCR6094943.1"/>
    <property type="molecule type" value="Genomic_DNA"/>
</dbReference>
<comment type="caution">
    <text evidence="3">The sequence shown here is derived from an EMBL/GenBank/DDBJ whole genome shotgun (WGS) entry which is preliminary data.</text>
</comment>
<evidence type="ECO:0000313" key="4">
    <source>
        <dbReference type="Proteomes" id="UP001057753"/>
    </source>
</evidence>
<feature type="domain" description="Ketoreductase" evidence="2">
    <location>
        <begin position="2"/>
        <end position="179"/>
    </location>
</feature>
<dbReference type="PANTHER" id="PTHR43000">
    <property type="entry name" value="DTDP-D-GLUCOSE 4,6-DEHYDRATASE-RELATED"/>
    <property type="match status" value="1"/>
</dbReference>
<organism evidence="3 4">
    <name type="scientific">Salipaludibacillus agaradhaerens</name>
    <name type="common">Bacillus agaradhaerens</name>
    <dbReference type="NCBI Taxonomy" id="76935"/>
    <lineage>
        <taxon>Bacteria</taxon>
        <taxon>Bacillati</taxon>
        <taxon>Bacillota</taxon>
        <taxon>Bacilli</taxon>
        <taxon>Bacillales</taxon>
        <taxon>Bacillaceae</taxon>
    </lineage>
</organism>
<dbReference type="PROSITE" id="PS00061">
    <property type="entry name" value="ADH_SHORT"/>
    <property type="match status" value="1"/>
</dbReference>
<dbReference type="InterPro" id="IPR001509">
    <property type="entry name" value="Epimerase_deHydtase"/>
</dbReference>
<evidence type="ECO:0000259" key="2">
    <source>
        <dbReference type="SMART" id="SM00822"/>
    </source>
</evidence>
<dbReference type="Pfam" id="PF01370">
    <property type="entry name" value="Epimerase"/>
    <property type="match status" value="1"/>
</dbReference>
<dbReference type="InterPro" id="IPR020904">
    <property type="entry name" value="Sc_DH/Rdtase_CS"/>
</dbReference>
<proteinExistence type="inferred from homology"/>
<sequence>METVLITGGAGFIGSHVTDALVENGQEIVVLDNLSTGSTENINSSSSVTFIEGDVRDEALVENIFRKNPDISGVIHLAAQSKVGPSLDDPLEDLMINVKGTVTVLEASRRHGVKTFVYASSAAVYGHVESLPISEEARVKPLSPYGASKLAAEQYVQTFGTLYDMNVSALRFANVYGPRQSADTEAGVITIFIEKLLSGHTPYIQGDGEQTRDFVYVDDVVNAVITPFLNSKEMKVNGVFNVSSQSQTPINQLLEVLCKEVGNTFNPDYGPIRPGDIKHSYLSHDKLTKVSNWRPQTPLNEGLKRTVQYYRSLY</sequence>
<dbReference type="Proteomes" id="UP001057753">
    <property type="component" value="Unassembled WGS sequence"/>
</dbReference>
<dbReference type="SUPFAM" id="SSF51735">
    <property type="entry name" value="NAD(P)-binding Rossmann-fold domains"/>
    <property type="match status" value="1"/>
</dbReference>